<evidence type="ECO:0000259" key="8">
    <source>
        <dbReference type="Pfam" id="PF02897"/>
    </source>
</evidence>
<feature type="domain" description="Peptidase S9A N-terminal" evidence="8">
    <location>
        <begin position="42"/>
        <end position="435"/>
    </location>
</feature>
<dbReference type="Gene3D" id="3.40.50.1820">
    <property type="entry name" value="alpha/beta hydrolase"/>
    <property type="match status" value="1"/>
</dbReference>
<dbReference type="InterPro" id="IPR001375">
    <property type="entry name" value="Peptidase_S9_cat"/>
</dbReference>
<dbReference type="PROSITE" id="PS51318">
    <property type="entry name" value="TAT"/>
    <property type="match status" value="1"/>
</dbReference>
<dbReference type="InterPro" id="IPR002470">
    <property type="entry name" value="Peptidase_S9A"/>
</dbReference>
<dbReference type="PANTHER" id="PTHR11757">
    <property type="entry name" value="PROTEASE FAMILY S9A OLIGOPEPTIDASE"/>
    <property type="match status" value="1"/>
</dbReference>
<feature type="domain" description="Peptidase S9 prolyl oligopeptidase catalytic" evidence="7">
    <location>
        <begin position="495"/>
        <end position="707"/>
    </location>
</feature>
<evidence type="ECO:0000259" key="7">
    <source>
        <dbReference type="Pfam" id="PF00326"/>
    </source>
</evidence>
<feature type="chain" id="PRO_5026877251" evidence="6">
    <location>
        <begin position="30"/>
        <end position="758"/>
    </location>
</feature>
<evidence type="ECO:0000256" key="1">
    <source>
        <dbReference type="ARBA" id="ARBA00005228"/>
    </source>
</evidence>
<keyword evidence="4" id="KW-0720">Serine protease</keyword>
<dbReference type="SUPFAM" id="SSF50993">
    <property type="entry name" value="Peptidase/esterase 'gauge' domain"/>
    <property type="match status" value="1"/>
</dbReference>
<comment type="similarity">
    <text evidence="1">Belongs to the peptidase S9A family.</text>
</comment>
<accession>A0A6J4UVA0</accession>
<dbReference type="SUPFAM" id="SSF53474">
    <property type="entry name" value="alpha/beta-Hydrolases"/>
    <property type="match status" value="1"/>
</dbReference>
<dbReference type="PANTHER" id="PTHR11757:SF19">
    <property type="entry name" value="PROLYL ENDOPEPTIDASE-LIKE"/>
    <property type="match status" value="1"/>
</dbReference>
<dbReference type="InterPro" id="IPR029058">
    <property type="entry name" value="AB_hydrolase_fold"/>
</dbReference>
<dbReference type="InterPro" id="IPR023302">
    <property type="entry name" value="Pept_S9A_N"/>
</dbReference>
<dbReference type="Pfam" id="PF02897">
    <property type="entry name" value="Peptidase_S9_N"/>
    <property type="match status" value="1"/>
</dbReference>
<evidence type="ECO:0000256" key="5">
    <source>
        <dbReference type="SAM" id="MobiDB-lite"/>
    </source>
</evidence>
<dbReference type="Pfam" id="PF00326">
    <property type="entry name" value="Peptidase_S9"/>
    <property type="match status" value="1"/>
</dbReference>
<evidence type="ECO:0000313" key="9">
    <source>
        <dbReference type="EMBL" id="CAA9559005.1"/>
    </source>
</evidence>
<dbReference type="PRINTS" id="PR00862">
    <property type="entry name" value="PROLIGOPTASE"/>
</dbReference>
<keyword evidence="6" id="KW-0732">Signal</keyword>
<dbReference type="AlphaFoldDB" id="A0A6J4UVA0"/>
<dbReference type="GO" id="GO:0006508">
    <property type="term" value="P:proteolysis"/>
    <property type="evidence" value="ECO:0007669"/>
    <property type="project" value="UniProtKB-KW"/>
</dbReference>
<name>A0A6J4UVA0_9BACT</name>
<sequence>MTSPTQMTRRHLVGRTLLVGLAAPSSVVASRLKASAQAPPPPIADRKPTIQAYPNGLAVDPYRWLEDPTDPEVIAYLDAENAYLKSAMAPLSDLQQHLYDELIDRIDIDDQSVPVPWHGYLYYSRSEKGLDYDIVCRRKDEPGAEEEILVDMNAIESDYVSMSGWEPTIDNRFLAFDLDLTGEEFYEISILDMDSGNVIERIPRAWGFVWAPDSRTLFYAAQVDARRTSQIRRHRLGTEPASDATILREDEPGFSVGVGATKDRRYIVTYAGAFDTNELRYLPADDIDGTPRLLAERTPGVSSGLEHRNGRFLLLTDRDAPNNTLLVAPAGDAPPTSWETLIEHDDERPLSGLDVFADHLVVYGRSGGFTTVWTVDEPAGSLNQIRFDEAIYLVQAGANWTYDSDKLRVVYTSPVTPDTDYEIDLRTLEKTVLKRQPVPAGYDPSRYITKRLYAPSLDGVEVPISLVTLREGADQPRPLRMDGYGGYGVNQEPVFSLARLILIDRGVTIATTHIRGGAELGRWWWDDGRLLDKKNGFTDFIACGEYLVAEGYTASHYLAAMGGSNGGLLMGAVANERPDLFKAIVANVPLADVIAFLLRSPIGSANMDELGDPVEAVFYDYQLSYSPYQNVESQAYPAMLVTSGLEDSRTPYWLAAKWVARLRHLGTGDEPLYLRTTMAGGHGGSSGVDNFAVDTAELYAFLLSQFGLAEPAAADVGAPVAALKAGGAVAGSVAGTRTEARGHAMTRADAVRRQLPPQ</sequence>
<reference evidence="9" key="1">
    <citation type="submission" date="2020-02" db="EMBL/GenBank/DDBJ databases">
        <authorList>
            <person name="Meier V. D."/>
        </authorList>
    </citation>
    <scope>NUCLEOTIDE SEQUENCE</scope>
    <source>
        <strain evidence="9">AVDCRST_MAG59</strain>
    </source>
</reference>
<evidence type="ECO:0000256" key="2">
    <source>
        <dbReference type="ARBA" id="ARBA00022670"/>
    </source>
</evidence>
<dbReference type="InterPro" id="IPR006311">
    <property type="entry name" value="TAT_signal"/>
</dbReference>
<proteinExistence type="inferred from homology"/>
<organism evidence="9">
    <name type="scientific">uncultured Thermomicrobiales bacterium</name>
    <dbReference type="NCBI Taxonomy" id="1645740"/>
    <lineage>
        <taxon>Bacteria</taxon>
        <taxon>Pseudomonadati</taxon>
        <taxon>Thermomicrobiota</taxon>
        <taxon>Thermomicrobia</taxon>
        <taxon>Thermomicrobiales</taxon>
        <taxon>environmental samples</taxon>
    </lineage>
</organism>
<feature type="signal peptide" evidence="6">
    <location>
        <begin position="1"/>
        <end position="29"/>
    </location>
</feature>
<keyword evidence="2" id="KW-0645">Protease</keyword>
<gene>
    <name evidence="9" type="ORF">AVDCRST_MAG59-2328</name>
</gene>
<keyword evidence="3 9" id="KW-0378">Hydrolase</keyword>
<dbReference type="InterPro" id="IPR051543">
    <property type="entry name" value="Serine_Peptidase_S9A"/>
</dbReference>
<dbReference type="EC" id="3.4.21.26" evidence="9"/>
<evidence type="ECO:0000256" key="3">
    <source>
        <dbReference type="ARBA" id="ARBA00022801"/>
    </source>
</evidence>
<dbReference type="EMBL" id="CADCWF010000150">
    <property type="protein sequence ID" value="CAA9559005.1"/>
    <property type="molecule type" value="Genomic_DNA"/>
</dbReference>
<evidence type="ECO:0000256" key="6">
    <source>
        <dbReference type="SAM" id="SignalP"/>
    </source>
</evidence>
<protein>
    <submittedName>
        <fullName evidence="9">Prolyl endopeptidase</fullName>
        <ecNumber evidence="9">3.4.21.26</ecNumber>
    </submittedName>
</protein>
<dbReference type="Gene3D" id="2.130.10.120">
    <property type="entry name" value="Prolyl oligopeptidase, N-terminal domain"/>
    <property type="match status" value="1"/>
</dbReference>
<dbReference type="GO" id="GO:0004252">
    <property type="term" value="F:serine-type endopeptidase activity"/>
    <property type="evidence" value="ECO:0007669"/>
    <property type="project" value="UniProtKB-EC"/>
</dbReference>
<evidence type="ECO:0000256" key="4">
    <source>
        <dbReference type="ARBA" id="ARBA00022825"/>
    </source>
</evidence>
<feature type="region of interest" description="Disordered" evidence="5">
    <location>
        <begin position="739"/>
        <end position="758"/>
    </location>
</feature>